<dbReference type="RefSeq" id="WP_111297099.1">
    <property type="nucleotide sequence ID" value="NZ_QKZV01000011.1"/>
</dbReference>
<comment type="caution">
    <text evidence="5">The sequence shown here is derived from an EMBL/GenBank/DDBJ whole genome shotgun (WGS) entry which is preliminary data.</text>
</comment>
<dbReference type="NCBIfam" id="TIGR00724">
    <property type="entry name" value="urea_amlyse_rel"/>
    <property type="match status" value="1"/>
</dbReference>
<dbReference type="PANTHER" id="PTHR43309:SF5">
    <property type="entry name" value="5-OXOPROLINASE SUBUNIT C"/>
    <property type="match status" value="1"/>
</dbReference>
<dbReference type="InterPro" id="IPR029000">
    <property type="entry name" value="Cyclophilin-like_dom_sf"/>
</dbReference>
<keyword evidence="2" id="KW-0378">Hydrolase</keyword>
<dbReference type="PANTHER" id="PTHR43309">
    <property type="entry name" value="5-OXOPROLINASE SUBUNIT C"/>
    <property type="match status" value="1"/>
</dbReference>
<dbReference type="Proteomes" id="UP000249720">
    <property type="component" value="Unassembled WGS sequence"/>
</dbReference>
<evidence type="ECO:0000256" key="2">
    <source>
        <dbReference type="ARBA" id="ARBA00022801"/>
    </source>
</evidence>
<dbReference type="SUPFAM" id="SSF50891">
    <property type="entry name" value="Cyclophilin-like"/>
    <property type="match status" value="1"/>
</dbReference>
<dbReference type="EMBL" id="QKZV01000011">
    <property type="protein sequence ID" value="PZX60041.1"/>
    <property type="molecule type" value="Genomic_DNA"/>
</dbReference>
<dbReference type="OrthoDB" id="9782422at2"/>
<accession>A0A2W7RIG0</accession>
<evidence type="ECO:0000256" key="1">
    <source>
        <dbReference type="ARBA" id="ARBA00022741"/>
    </source>
</evidence>
<dbReference type="SMART" id="SM00797">
    <property type="entry name" value="AHS2"/>
    <property type="match status" value="1"/>
</dbReference>
<dbReference type="GO" id="GO:0016787">
    <property type="term" value="F:hydrolase activity"/>
    <property type="evidence" value="ECO:0007669"/>
    <property type="project" value="UniProtKB-KW"/>
</dbReference>
<dbReference type="GO" id="GO:0005524">
    <property type="term" value="F:ATP binding"/>
    <property type="evidence" value="ECO:0007669"/>
    <property type="project" value="UniProtKB-KW"/>
</dbReference>
<reference evidence="5 6" key="1">
    <citation type="submission" date="2018-06" db="EMBL/GenBank/DDBJ databases">
        <title>Genomic Encyclopedia of Archaeal and Bacterial Type Strains, Phase II (KMG-II): from individual species to whole genera.</title>
        <authorList>
            <person name="Goeker M."/>
        </authorList>
    </citation>
    <scope>NUCLEOTIDE SEQUENCE [LARGE SCALE GENOMIC DNA]</scope>
    <source>
        <strain evidence="5 6">DSM 23241</strain>
    </source>
</reference>
<evidence type="ECO:0000313" key="6">
    <source>
        <dbReference type="Proteomes" id="UP000249720"/>
    </source>
</evidence>
<proteinExistence type="predicted"/>
<keyword evidence="3" id="KW-0067">ATP-binding</keyword>
<name>A0A2W7RIG0_9BACT</name>
<dbReference type="Gene3D" id="2.40.100.10">
    <property type="entry name" value="Cyclophilin-like"/>
    <property type="match status" value="1"/>
</dbReference>
<dbReference type="InterPro" id="IPR052708">
    <property type="entry name" value="PxpC"/>
</dbReference>
<dbReference type="InterPro" id="IPR003778">
    <property type="entry name" value="CT_A_B"/>
</dbReference>
<organism evidence="5 6">
    <name type="scientific">Hydrotalea sandarakina</name>
    <dbReference type="NCBI Taxonomy" id="1004304"/>
    <lineage>
        <taxon>Bacteria</taxon>
        <taxon>Pseudomonadati</taxon>
        <taxon>Bacteroidota</taxon>
        <taxon>Chitinophagia</taxon>
        <taxon>Chitinophagales</taxon>
        <taxon>Chitinophagaceae</taxon>
        <taxon>Hydrotalea</taxon>
    </lineage>
</organism>
<dbReference type="AlphaFoldDB" id="A0A2W7RIG0"/>
<evidence type="ECO:0000313" key="5">
    <source>
        <dbReference type="EMBL" id="PZX60041.1"/>
    </source>
</evidence>
<dbReference type="Pfam" id="PF02626">
    <property type="entry name" value="CT_A_B"/>
    <property type="match status" value="1"/>
</dbReference>
<gene>
    <name evidence="5" type="ORF">LX80_02607</name>
</gene>
<evidence type="ECO:0000259" key="4">
    <source>
        <dbReference type="SMART" id="SM00797"/>
    </source>
</evidence>
<keyword evidence="6" id="KW-1185">Reference proteome</keyword>
<sequence>MSVVVIKPGIADSIQDNGRYGWQHVGINPDGAMDKTAAAVANILVNNTLDCPVLEMSFPSPVLLFQQQALVAVSGANFTAWVNDIPVPVNTPFIIQKNCVLQFKQVKRGAWCYLSVKKGFGIPTWMGSYSTNTIAGTGGFKGRFLKKQDELPLVDTTDYSPVLENKDVYVFHVQADALQWYLNTNAIPAILSKDWHLLNKEAQKQFQDNEFQVQPNSNRMGYYLQSNAIKPDHPVTVVSTAVTNGTIQLLPNGQCIVLMSGHQTTGGYPILATVCSAALSTLAQVRPHEYVKFTPVTLRYAHELMQQQQQYLQQLQYAAIAKLNELFSAYAIH</sequence>
<keyword evidence="1" id="KW-0547">Nucleotide-binding</keyword>
<protein>
    <submittedName>
        <fullName evidence="5">Antagonist of KipI</fullName>
    </submittedName>
</protein>
<feature type="domain" description="Carboxyltransferase" evidence="4">
    <location>
        <begin position="24"/>
        <end position="311"/>
    </location>
</feature>
<evidence type="ECO:0000256" key="3">
    <source>
        <dbReference type="ARBA" id="ARBA00022840"/>
    </source>
</evidence>